<dbReference type="PANTHER" id="PTHR43861">
    <property type="entry name" value="TRANS-ACONITATE 2-METHYLTRANSFERASE-RELATED"/>
    <property type="match status" value="1"/>
</dbReference>
<dbReference type="PANTHER" id="PTHR43861:SF1">
    <property type="entry name" value="TRANS-ACONITATE 2-METHYLTRANSFERASE"/>
    <property type="match status" value="1"/>
</dbReference>
<dbReference type="InterPro" id="IPR013216">
    <property type="entry name" value="Methyltransf_11"/>
</dbReference>
<dbReference type="GO" id="GO:0008757">
    <property type="term" value="F:S-adenosylmethionine-dependent methyltransferase activity"/>
    <property type="evidence" value="ECO:0007669"/>
    <property type="project" value="InterPro"/>
</dbReference>
<feature type="region of interest" description="Disordered" evidence="1">
    <location>
        <begin position="28"/>
        <end position="63"/>
    </location>
</feature>
<evidence type="ECO:0000259" key="2">
    <source>
        <dbReference type="Pfam" id="PF08241"/>
    </source>
</evidence>
<dbReference type="InterPro" id="IPR029063">
    <property type="entry name" value="SAM-dependent_MTases_sf"/>
</dbReference>
<name>A0A2M7H593_9BACT</name>
<evidence type="ECO:0000256" key="1">
    <source>
        <dbReference type="SAM" id="MobiDB-lite"/>
    </source>
</evidence>
<gene>
    <name evidence="3" type="ORF">COW24_00460</name>
</gene>
<evidence type="ECO:0000313" key="4">
    <source>
        <dbReference type="Proteomes" id="UP000230292"/>
    </source>
</evidence>
<dbReference type="Pfam" id="PF08241">
    <property type="entry name" value="Methyltransf_11"/>
    <property type="match status" value="1"/>
</dbReference>
<organism evidence="3 4">
    <name type="scientific">Candidatus Kerfeldbacteria bacterium CG15_BIG_FIL_POST_REV_8_21_14_020_45_12</name>
    <dbReference type="NCBI Taxonomy" id="2014247"/>
    <lineage>
        <taxon>Bacteria</taxon>
        <taxon>Candidatus Kerfeldiibacteriota</taxon>
    </lineage>
</organism>
<dbReference type="Gene3D" id="3.40.50.150">
    <property type="entry name" value="Vaccinia Virus protein VP39"/>
    <property type="match status" value="1"/>
</dbReference>
<comment type="caution">
    <text evidence="3">The sequence shown here is derived from an EMBL/GenBank/DDBJ whole genome shotgun (WGS) entry which is preliminary data.</text>
</comment>
<protein>
    <recommendedName>
        <fullName evidence="2">Methyltransferase type 11 domain-containing protein</fullName>
    </recommendedName>
</protein>
<dbReference type="EMBL" id="PFGC01000007">
    <property type="protein sequence ID" value="PIW37394.1"/>
    <property type="molecule type" value="Genomic_DNA"/>
</dbReference>
<accession>A0A2M7H593</accession>
<feature type="compositionally biased region" description="Basic and acidic residues" evidence="1">
    <location>
        <begin position="48"/>
        <end position="61"/>
    </location>
</feature>
<evidence type="ECO:0000313" key="3">
    <source>
        <dbReference type="EMBL" id="PIW37394.1"/>
    </source>
</evidence>
<proteinExistence type="predicted"/>
<sequence length="332" mass="37366">MVIPSYKLAYLLIIYAVRGIIWQMSDKTSKPEAEPKNGLFTDPAGVPDAKDPKQAGDEKTADSYSQHSSFWAERMRSGGSFSHTHIEKPVMYEKMARLAPGSTVLCIGCGSGEECAEVAEMGTAKVVGTDISAGLIDEAKKGFPDIEFHVAAAEDHAKFAAESFDVIYSSLTMHYVKNWQPVFTDYLRLLKPGGTFLFSTNHPIRWGMDMVRNQGSRVTTMLLGYTAEPDTLQVRIYGDYLNHFTKHDRFMKKIQVTYYNRPFSKMWHDIKNAGFDIIDIVEPKSVEKDVPERFSGFSKITQKIPYFIIFELKKPLTSPTHEPVNPTNSPAQ</sequence>
<feature type="domain" description="Methyltransferase type 11" evidence="2">
    <location>
        <begin position="105"/>
        <end position="198"/>
    </location>
</feature>
<dbReference type="AlphaFoldDB" id="A0A2M7H593"/>
<dbReference type="CDD" id="cd02440">
    <property type="entry name" value="AdoMet_MTases"/>
    <property type="match status" value="1"/>
</dbReference>
<dbReference type="Proteomes" id="UP000230292">
    <property type="component" value="Unassembled WGS sequence"/>
</dbReference>
<reference evidence="3 4" key="1">
    <citation type="submission" date="2017-09" db="EMBL/GenBank/DDBJ databases">
        <title>Depth-based differentiation of microbial function through sediment-hosted aquifers and enrichment of novel symbionts in the deep terrestrial subsurface.</title>
        <authorList>
            <person name="Probst A.J."/>
            <person name="Ladd B."/>
            <person name="Jarett J.K."/>
            <person name="Geller-Mcgrath D.E."/>
            <person name="Sieber C.M."/>
            <person name="Emerson J.B."/>
            <person name="Anantharaman K."/>
            <person name="Thomas B.C."/>
            <person name="Malmstrom R."/>
            <person name="Stieglmeier M."/>
            <person name="Klingl A."/>
            <person name="Woyke T."/>
            <person name="Ryan C.M."/>
            <person name="Banfield J.F."/>
        </authorList>
    </citation>
    <scope>NUCLEOTIDE SEQUENCE [LARGE SCALE GENOMIC DNA]</scope>
    <source>
        <strain evidence="3">CG15_BIG_FIL_POST_REV_8_21_14_020_45_12</strain>
    </source>
</reference>
<dbReference type="SUPFAM" id="SSF53335">
    <property type="entry name" value="S-adenosyl-L-methionine-dependent methyltransferases"/>
    <property type="match status" value="1"/>
</dbReference>